<comment type="caution">
    <text evidence="2">The sequence shown here is derived from an EMBL/GenBank/DDBJ whole genome shotgun (WGS) entry which is preliminary data.</text>
</comment>
<dbReference type="EMBL" id="BQNB010017787">
    <property type="protein sequence ID" value="GJT67223.1"/>
    <property type="molecule type" value="Genomic_DNA"/>
</dbReference>
<proteinExistence type="predicted"/>
<reference evidence="2" key="1">
    <citation type="journal article" date="2022" name="Int. J. Mol. Sci.">
        <title>Draft Genome of Tanacetum Coccineum: Genomic Comparison of Closely Related Tanacetum-Family Plants.</title>
        <authorList>
            <person name="Yamashiro T."/>
            <person name="Shiraishi A."/>
            <person name="Nakayama K."/>
            <person name="Satake H."/>
        </authorList>
    </citation>
    <scope>NUCLEOTIDE SEQUENCE</scope>
</reference>
<evidence type="ECO:0000313" key="2">
    <source>
        <dbReference type="EMBL" id="GJT67223.1"/>
    </source>
</evidence>
<reference evidence="2" key="2">
    <citation type="submission" date="2022-01" db="EMBL/GenBank/DDBJ databases">
        <authorList>
            <person name="Yamashiro T."/>
            <person name="Shiraishi A."/>
            <person name="Satake H."/>
            <person name="Nakayama K."/>
        </authorList>
    </citation>
    <scope>NUCLEOTIDE SEQUENCE</scope>
</reference>
<name>A0ABQ5FWH4_9ASTR</name>
<feature type="compositionally biased region" description="Basic and acidic residues" evidence="1">
    <location>
        <begin position="85"/>
        <end position="95"/>
    </location>
</feature>
<feature type="region of interest" description="Disordered" evidence="1">
    <location>
        <begin position="64"/>
        <end position="95"/>
    </location>
</feature>
<gene>
    <name evidence="2" type="ORF">Tco_1018703</name>
</gene>
<evidence type="ECO:0000256" key="1">
    <source>
        <dbReference type="SAM" id="MobiDB-lite"/>
    </source>
</evidence>
<accession>A0ABQ5FWH4</accession>
<sequence>MTKVIKEEFEKLESLNIGDDSSPCNTSLEIFYEEFIRMSRMDDDLFTYEVEISGLANIPCDLNEDDGSEQHMTNGSGDDLEYDPSDTRGGDEVKLTDKESFNSDVEDEVAEIFRIDTNISLLKLLMDLRLTKNIRMIGYISGIKMCHGCMKDHGQIMEHGKNPSRWKDDGYCNGRNLPGAYIVGNTLCYQDLEWYEALKDSKLKEEALKNQAIIEGMIDEHDKSSNKGWRSWDNFKNTNRDNNKSEYEMEHEDEERYKLFDDQERSVCNIRRFEMIKYSFGDDEEYVAIK</sequence>
<dbReference type="Proteomes" id="UP001151760">
    <property type="component" value="Unassembled WGS sequence"/>
</dbReference>
<evidence type="ECO:0000313" key="3">
    <source>
        <dbReference type="Proteomes" id="UP001151760"/>
    </source>
</evidence>
<keyword evidence="3" id="KW-1185">Reference proteome</keyword>
<organism evidence="2 3">
    <name type="scientific">Tanacetum coccineum</name>
    <dbReference type="NCBI Taxonomy" id="301880"/>
    <lineage>
        <taxon>Eukaryota</taxon>
        <taxon>Viridiplantae</taxon>
        <taxon>Streptophyta</taxon>
        <taxon>Embryophyta</taxon>
        <taxon>Tracheophyta</taxon>
        <taxon>Spermatophyta</taxon>
        <taxon>Magnoliopsida</taxon>
        <taxon>eudicotyledons</taxon>
        <taxon>Gunneridae</taxon>
        <taxon>Pentapetalae</taxon>
        <taxon>asterids</taxon>
        <taxon>campanulids</taxon>
        <taxon>Asterales</taxon>
        <taxon>Asteraceae</taxon>
        <taxon>Asteroideae</taxon>
        <taxon>Anthemideae</taxon>
        <taxon>Anthemidinae</taxon>
        <taxon>Tanacetum</taxon>
    </lineage>
</organism>
<protein>
    <submittedName>
        <fullName evidence="2">Uncharacterized protein</fullName>
    </submittedName>
</protein>